<keyword evidence="8" id="KW-0808">Transferase</keyword>
<feature type="transmembrane region" description="Helical" evidence="16">
    <location>
        <begin position="46"/>
        <end position="65"/>
    </location>
</feature>
<dbReference type="InterPro" id="IPR011712">
    <property type="entry name" value="Sig_transdc_His_kin_sub3_dim/P"/>
</dbReference>
<evidence type="ECO:0000256" key="14">
    <source>
        <dbReference type="ARBA" id="ARBA00024827"/>
    </source>
</evidence>
<dbReference type="Gene3D" id="1.20.5.1930">
    <property type="match status" value="1"/>
</dbReference>
<dbReference type="Pfam" id="PF02518">
    <property type="entry name" value="HATPase_c"/>
    <property type="match status" value="1"/>
</dbReference>
<evidence type="ECO:0000256" key="4">
    <source>
        <dbReference type="ARBA" id="ARBA00012438"/>
    </source>
</evidence>
<comment type="subcellular location">
    <subcellularLocation>
        <location evidence="3">Cytoplasm</location>
    </subcellularLocation>
</comment>
<keyword evidence="7" id="KW-0963">Cytoplasm</keyword>
<dbReference type="PROSITE" id="PS50109">
    <property type="entry name" value="HIS_KIN"/>
    <property type="match status" value="1"/>
</dbReference>
<evidence type="ECO:0000256" key="8">
    <source>
        <dbReference type="ARBA" id="ARBA00022679"/>
    </source>
</evidence>
<dbReference type="RefSeq" id="WP_382377137.1">
    <property type="nucleotide sequence ID" value="NZ_JBHRZI010000025.1"/>
</dbReference>
<dbReference type="PANTHER" id="PTHR24421">
    <property type="entry name" value="NITRATE/NITRITE SENSOR PROTEIN NARX-RELATED"/>
    <property type="match status" value="1"/>
</dbReference>
<dbReference type="CDD" id="cd16917">
    <property type="entry name" value="HATPase_UhpB-NarQ-NarX-like"/>
    <property type="match status" value="1"/>
</dbReference>
<evidence type="ECO:0000256" key="1">
    <source>
        <dbReference type="ARBA" id="ARBA00000085"/>
    </source>
</evidence>
<dbReference type="InterPro" id="IPR050482">
    <property type="entry name" value="Sensor_HK_TwoCompSys"/>
</dbReference>
<keyword evidence="19" id="KW-1185">Reference proteome</keyword>
<dbReference type="InterPro" id="IPR017205">
    <property type="entry name" value="Sig_transdc_His_kinase_ChrS"/>
</dbReference>
<dbReference type="EMBL" id="JBHRZI010000025">
    <property type="protein sequence ID" value="MFC3895607.1"/>
    <property type="molecule type" value="Genomic_DNA"/>
</dbReference>
<keyword evidence="9" id="KW-0479">Metal-binding</keyword>
<evidence type="ECO:0000256" key="13">
    <source>
        <dbReference type="ARBA" id="ARBA00023014"/>
    </source>
</evidence>
<dbReference type="PRINTS" id="PR00344">
    <property type="entry name" value="BCTRLSENSOR"/>
</dbReference>
<gene>
    <name evidence="18" type="ORF">ACFOWZ_29380</name>
</gene>
<keyword evidence="12" id="KW-0902">Two-component regulatory system</keyword>
<dbReference type="InterPro" id="IPR004358">
    <property type="entry name" value="Sig_transdc_His_kin-like_C"/>
</dbReference>
<dbReference type="Proteomes" id="UP001595690">
    <property type="component" value="Unassembled WGS sequence"/>
</dbReference>
<evidence type="ECO:0000256" key="10">
    <source>
        <dbReference type="ARBA" id="ARBA00022777"/>
    </source>
</evidence>
<evidence type="ECO:0000256" key="3">
    <source>
        <dbReference type="ARBA" id="ARBA00004496"/>
    </source>
</evidence>
<comment type="catalytic activity">
    <reaction evidence="1">
        <text>ATP + protein L-histidine = ADP + protein N-phospho-L-histidine.</text>
        <dbReference type="EC" id="2.7.13.3"/>
    </reaction>
</comment>
<feature type="transmembrane region" description="Helical" evidence="16">
    <location>
        <begin position="119"/>
        <end position="134"/>
    </location>
</feature>
<keyword evidence="6" id="KW-0004">4Fe-4S</keyword>
<protein>
    <recommendedName>
        <fullName evidence="5">Oxygen sensor histidine kinase NreB</fullName>
        <ecNumber evidence="4">2.7.13.3</ecNumber>
    </recommendedName>
    <alternativeName>
        <fullName evidence="15">Nitrogen regulation protein B</fullName>
    </alternativeName>
</protein>
<evidence type="ECO:0000256" key="6">
    <source>
        <dbReference type="ARBA" id="ARBA00022485"/>
    </source>
</evidence>
<comment type="function">
    <text evidence="14">Member of the two-component regulatory system NreB/NreC involved in the control of dissimilatory nitrate/nitrite reduction in response to oxygen. NreB functions as a direct oxygen sensor histidine kinase which is autophosphorylated, in the absence of oxygen, probably at the conserved histidine residue, and transfers its phosphate group probably to a conserved aspartate residue of NreC. NreB/NreC activates the expression of the nitrate (narGHJI) and nitrite (nir) reductase operons, as well as the putative nitrate transporter gene narT.</text>
</comment>
<dbReference type="PIRSF" id="PIRSF037434">
    <property type="entry name" value="STHK_ChrS"/>
    <property type="match status" value="1"/>
</dbReference>
<evidence type="ECO:0000313" key="19">
    <source>
        <dbReference type="Proteomes" id="UP001595690"/>
    </source>
</evidence>
<dbReference type="PANTHER" id="PTHR24421:SF62">
    <property type="entry name" value="SENSORY TRANSDUCTION HISTIDINE KINASE"/>
    <property type="match status" value="1"/>
</dbReference>
<dbReference type="InterPro" id="IPR036890">
    <property type="entry name" value="HATPase_C_sf"/>
</dbReference>
<evidence type="ECO:0000256" key="2">
    <source>
        <dbReference type="ARBA" id="ARBA00001966"/>
    </source>
</evidence>
<dbReference type="InterPro" id="IPR003594">
    <property type="entry name" value="HATPase_dom"/>
</dbReference>
<keyword evidence="16" id="KW-1133">Transmembrane helix</keyword>
<reference evidence="19" key="1">
    <citation type="journal article" date="2019" name="Int. J. Syst. Evol. Microbiol.">
        <title>The Global Catalogue of Microorganisms (GCM) 10K type strain sequencing project: providing services to taxonomists for standard genome sequencing and annotation.</title>
        <authorList>
            <consortium name="The Broad Institute Genomics Platform"/>
            <consortium name="The Broad Institute Genome Sequencing Center for Infectious Disease"/>
            <person name="Wu L."/>
            <person name="Ma J."/>
        </authorList>
    </citation>
    <scope>NUCLEOTIDE SEQUENCE [LARGE SCALE GENOMIC DNA]</scope>
    <source>
        <strain evidence="19">CGMCC 4.7405</strain>
    </source>
</reference>
<accession>A0ABV8C0S2</accession>
<dbReference type="SUPFAM" id="SSF55874">
    <property type="entry name" value="ATPase domain of HSP90 chaperone/DNA topoisomerase II/histidine kinase"/>
    <property type="match status" value="1"/>
</dbReference>
<comment type="cofactor">
    <cofactor evidence="2">
        <name>[4Fe-4S] cluster</name>
        <dbReference type="ChEBI" id="CHEBI:49883"/>
    </cofactor>
</comment>
<feature type="transmembrane region" description="Helical" evidence="16">
    <location>
        <begin position="72"/>
        <end position="90"/>
    </location>
</feature>
<evidence type="ECO:0000256" key="7">
    <source>
        <dbReference type="ARBA" id="ARBA00022490"/>
    </source>
</evidence>
<feature type="domain" description="Histidine kinase" evidence="17">
    <location>
        <begin position="188"/>
        <end position="387"/>
    </location>
</feature>
<evidence type="ECO:0000313" key="18">
    <source>
        <dbReference type="EMBL" id="MFC3895607.1"/>
    </source>
</evidence>
<dbReference type="Pfam" id="PF07730">
    <property type="entry name" value="HisKA_3"/>
    <property type="match status" value="1"/>
</dbReference>
<sequence length="394" mass="42555">MSVATNAAVSRRWQLGASVLLHGLFFVVITVAAVDLLSIGDPLCPQVISIMVALSTAYVTGLARWDRLGRWRPVWVAALLVAWLALVVLAPRVHYLVAWCAVPLACLVLQALRPVAAQLTLTGISAVLVFTLQAPQSDPMGVLLPIGAVWAAAVMYRRQQRLLDELHRTRDELAAQQRAAGALAERSRIARDLHDTLTQELAASRTLLQAADREWERSPDQARERVRTVARYLGDNLIEARRMIVDLTPAALDADDLSEALAELCARARSYDPATEIRCATAGAPVPLPPNTTSDLLRVVQGALANARDHAKAHHVTVALRYDGHEVAVEVRDDGVGFTPGATVTSSQRGFGLNSMRDRVRAHGGEFDVTSAPGRGTVIHARVPVVHAEPVTTG</sequence>
<organism evidence="18 19">
    <name type="scientific">Lentzea rhizosphaerae</name>
    <dbReference type="NCBI Taxonomy" id="2041025"/>
    <lineage>
        <taxon>Bacteria</taxon>
        <taxon>Bacillati</taxon>
        <taxon>Actinomycetota</taxon>
        <taxon>Actinomycetes</taxon>
        <taxon>Pseudonocardiales</taxon>
        <taxon>Pseudonocardiaceae</taxon>
        <taxon>Lentzea</taxon>
    </lineage>
</organism>
<feature type="transmembrane region" description="Helical" evidence="16">
    <location>
        <begin position="19"/>
        <end position="40"/>
    </location>
</feature>
<keyword evidence="11" id="KW-0408">Iron</keyword>
<dbReference type="SMART" id="SM00387">
    <property type="entry name" value="HATPase_c"/>
    <property type="match status" value="1"/>
</dbReference>
<proteinExistence type="predicted"/>
<keyword evidence="16" id="KW-0472">Membrane</keyword>
<dbReference type="EC" id="2.7.13.3" evidence="4"/>
<feature type="transmembrane region" description="Helical" evidence="16">
    <location>
        <begin position="140"/>
        <end position="156"/>
    </location>
</feature>
<dbReference type="GO" id="GO:0016301">
    <property type="term" value="F:kinase activity"/>
    <property type="evidence" value="ECO:0007669"/>
    <property type="project" value="UniProtKB-KW"/>
</dbReference>
<keyword evidence="13" id="KW-0411">Iron-sulfur</keyword>
<keyword evidence="16" id="KW-0812">Transmembrane</keyword>
<evidence type="ECO:0000256" key="15">
    <source>
        <dbReference type="ARBA" id="ARBA00030800"/>
    </source>
</evidence>
<evidence type="ECO:0000256" key="16">
    <source>
        <dbReference type="SAM" id="Phobius"/>
    </source>
</evidence>
<dbReference type="InterPro" id="IPR005467">
    <property type="entry name" value="His_kinase_dom"/>
</dbReference>
<evidence type="ECO:0000256" key="5">
    <source>
        <dbReference type="ARBA" id="ARBA00017322"/>
    </source>
</evidence>
<name>A0ABV8C0S2_9PSEU</name>
<dbReference type="Gene3D" id="3.30.565.10">
    <property type="entry name" value="Histidine kinase-like ATPase, C-terminal domain"/>
    <property type="match status" value="1"/>
</dbReference>
<comment type="caution">
    <text evidence="18">The sequence shown here is derived from an EMBL/GenBank/DDBJ whole genome shotgun (WGS) entry which is preliminary data.</text>
</comment>
<evidence type="ECO:0000259" key="17">
    <source>
        <dbReference type="PROSITE" id="PS50109"/>
    </source>
</evidence>
<evidence type="ECO:0000256" key="11">
    <source>
        <dbReference type="ARBA" id="ARBA00023004"/>
    </source>
</evidence>
<evidence type="ECO:0000256" key="12">
    <source>
        <dbReference type="ARBA" id="ARBA00023012"/>
    </source>
</evidence>
<keyword evidence="10 18" id="KW-0418">Kinase</keyword>
<evidence type="ECO:0000256" key="9">
    <source>
        <dbReference type="ARBA" id="ARBA00022723"/>
    </source>
</evidence>